<feature type="domain" description="GFO/IDH/MocA-like oxidoreductase" evidence="3">
    <location>
        <begin position="137"/>
        <end position="256"/>
    </location>
</feature>
<keyword evidence="1" id="KW-0560">Oxidoreductase</keyword>
<dbReference type="InterPro" id="IPR036291">
    <property type="entry name" value="NAD(P)-bd_dom_sf"/>
</dbReference>
<name>A0A163XAE0_9BRAD</name>
<dbReference type="Pfam" id="PF22725">
    <property type="entry name" value="GFO_IDH_MocA_C3"/>
    <property type="match status" value="1"/>
</dbReference>
<reference evidence="4 5" key="1">
    <citation type="submission" date="2016-03" db="EMBL/GenBank/DDBJ databases">
        <title>Microsymbionts genomes from the relict species Vavilovia formosa (Stev.) Fed.</title>
        <authorList>
            <person name="Kopat V."/>
            <person name="Chirak E."/>
            <person name="Kimeklis A."/>
            <person name="Andronov E."/>
        </authorList>
    </citation>
    <scope>NUCLEOTIDE SEQUENCE [LARGE SCALE GENOMIC DNA]</scope>
    <source>
        <strain evidence="4 5">Vaf07</strain>
    </source>
</reference>
<dbReference type="Gene3D" id="3.30.360.10">
    <property type="entry name" value="Dihydrodipicolinate Reductase, domain 2"/>
    <property type="match status" value="1"/>
</dbReference>
<dbReference type="SUPFAM" id="SSF51735">
    <property type="entry name" value="NAD(P)-binding Rossmann-fold domains"/>
    <property type="match status" value="1"/>
</dbReference>
<dbReference type="GO" id="GO:0016491">
    <property type="term" value="F:oxidoreductase activity"/>
    <property type="evidence" value="ECO:0007669"/>
    <property type="project" value="UniProtKB-KW"/>
</dbReference>
<feature type="domain" description="Gfo/Idh/MocA-like oxidoreductase N-terminal" evidence="2">
    <location>
        <begin position="14"/>
        <end position="128"/>
    </location>
</feature>
<dbReference type="GO" id="GO:0000166">
    <property type="term" value="F:nucleotide binding"/>
    <property type="evidence" value="ECO:0007669"/>
    <property type="project" value="InterPro"/>
</dbReference>
<protein>
    <submittedName>
        <fullName evidence="4">LmbZ</fullName>
    </submittedName>
</protein>
<dbReference type="InterPro" id="IPR000683">
    <property type="entry name" value="Gfo/Idh/MocA-like_OxRdtase_N"/>
</dbReference>
<dbReference type="Proteomes" id="UP000076574">
    <property type="component" value="Unassembled WGS sequence"/>
</dbReference>
<comment type="caution">
    <text evidence="4">The sequence shown here is derived from an EMBL/GenBank/DDBJ whole genome shotgun (WGS) entry which is preliminary data.</text>
</comment>
<proteinExistence type="predicted"/>
<dbReference type="STRING" id="943830.A4A58_18085"/>
<dbReference type="PANTHER" id="PTHR43818">
    <property type="entry name" value="BCDNA.GH03377"/>
    <property type="match status" value="1"/>
</dbReference>
<dbReference type="PANTHER" id="PTHR43818:SF11">
    <property type="entry name" value="BCDNA.GH03377"/>
    <property type="match status" value="1"/>
</dbReference>
<dbReference type="InterPro" id="IPR050463">
    <property type="entry name" value="Gfo/Idh/MocA_oxidrdct_glycsds"/>
</dbReference>
<dbReference type="OrthoDB" id="9781031at2"/>
<evidence type="ECO:0000313" key="4">
    <source>
        <dbReference type="EMBL" id="KZD20645.1"/>
    </source>
</evidence>
<evidence type="ECO:0000256" key="1">
    <source>
        <dbReference type="ARBA" id="ARBA00023002"/>
    </source>
</evidence>
<keyword evidence="5" id="KW-1185">Reference proteome</keyword>
<gene>
    <name evidence="4" type="ORF">A4A58_18085</name>
</gene>
<sequence length="340" mass="37109">MGRQVSGTASAPGVAIIGCGLIGHKRAKALGNARLVVCADIAQDRADRLAATAPGCRAVTDWQQAVANPEVSIVMIATLHDTLAEIAHGAVAAGKNVLIEKPAARNAAELAGLAEAAAAKGCLVRVGFNHRYHRALQKAYQLVTSGELGPLMFLRARYGHGGRVGYDREWRSDPKKSGGGELIDQGPHLVDLARWFLGDFAEVDGFAATYYWDMPVDDNGFLLLKTVERKVAFLHASCTEWKNTFSFEIYGRDGKIDINGLGGSYGAERLTFYKMLPEMGPPETTSWEYPMADNSWDVEFAEFLEDIRLKRQPAAGIRDAVEALHIIEKIYRMSGYDHNA</sequence>
<organism evidence="4 5">
    <name type="scientific">Tardiphaga robiniae</name>
    <dbReference type="NCBI Taxonomy" id="943830"/>
    <lineage>
        <taxon>Bacteria</taxon>
        <taxon>Pseudomonadati</taxon>
        <taxon>Pseudomonadota</taxon>
        <taxon>Alphaproteobacteria</taxon>
        <taxon>Hyphomicrobiales</taxon>
        <taxon>Nitrobacteraceae</taxon>
        <taxon>Tardiphaga</taxon>
    </lineage>
</organism>
<dbReference type="AlphaFoldDB" id="A0A163XAE0"/>
<dbReference type="InterPro" id="IPR055170">
    <property type="entry name" value="GFO_IDH_MocA-like_dom"/>
</dbReference>
<evidence type="ECO:0000259" key="3">
    <source>
        <dbReference type="Pfam" id="PF22725"/>
    </source>
</evidence>
<dbReference type="Gene3D" id="3.40.50.720">
    <property type="entry name" value="NAD(P)-binding Rossmann-like Domain"/>
    <property type="match status" value="1"/>
</dbReference>
<accession>A0A163XAE0</accession>
<dbReference type="SUPFAM" id="SSF55347">
    <property type="entry name" value="Glyceraldehyde-3-phosphate dehydrogenase-like, C-terminal domain"/>
    <property type="match status" value="1"/>
</dbReference>
<dbReference type="Pfam" id="PF01408">
    <property type="entry name" value="GFO_IDH_MocA"/>
    <property type="match status" value="1"/>
</dbReference>
<dbReference type="PROSITE" id="PS51257">
    <property type="entry name" value="PROKAR_LIPOPROTEIN"/>
    <property type="match status" value="1"/>
</dbReference>
<evidence type="ECO:0000259" key="2">
    <source>
        <dbReference type="Pfam" id="PF01408"/>
    </source>
</evidence>
<dbReference type="EMBL" id="LVYV01000055">
    <property type="protein sequence ID" value="KZD20645.1"/>
    <property type="molecule type" value="Genomic_DNA"/>
</dbReference>
<evidence type="ECO:0000313" key="5">
    <source>
        <dbReference type="Proteomes" id="UP000076574"/>
    </source>
</evidence>